<keyword evidence="8" id="KW-0663">Pyridoxal phosphate</keyword>
<comment type="similarity">
    <text evidence="5">Belongs to the class-II pyridoxal-phosphate-dependent aminotransferase family. BioF subfamily.</text>
</comment>
<dbReference type="GO" id="GO:0006665">
    <property type="term" value="P:sphingolipid metabolic process"/>
    <property type="evidence" value="ECO:0007669"/>
    <property type="project" value="UniProtKB-KW"/>
</dbReference>
<dbReference type="Proteomes" id="UP000243459">
    <property type="component" value="Chromosome 10"/>
</dbReference>
<feature type="domain" description="Aminotransferase class I/classII large" evidence="11">
    <location>
        <begin position="63"/>
        <end position="108"/>
    </location>
</feature>
<dbReference type="GO" id="GO:0030170">
    <property type="term" value="F:pyridoxal phosphate binding"/>
    <property type="evidence" value="ECO:0007669"/>
    <property type="project" value="InterPro"/>
</dbReference>
<evidence type="ECO:0000256" key="9">
    <source>
        <dbReference type="ARBA" id="ARBA00022919"/>
    </source>
</evidence>
<dbReference type="GO" id="GO:0009102">
    <property type="term" value="P:biotin biosynthetic process"/>
    <property type="evidence" value="ECO:0007669"/>
    <property type="project" value="TreeGrafter"/>
</dbReference>
<comment type="pathway">
    <text evidence="3">Lipid metabolism; sphingolipid metabolism.</text>
</comment>
<dbReference type="EMBL" id="CM007390">
    <property type="protein sequence ID" value="ONK56362.1"/>
    <property type="molecule type" value="Genomic_DNA"/>
</dbReference>
<evidence type="ECO:0000313" key="13">
    <source>
        <dbReference type="Proteomes" id="UP000243459"/>
    </source>
</evidence>
<evidence type="ECO:0000256" key="8">
    <source>
        <dbReference type="ARBA" id="ARBA00022898"/>
    </source>
</evidence>
<gene>
    <name evidence="12" type="ORF">A4U43_C10F7640</name>
</gene>
<keyword evidence="13" id="KW-1185">Reference proteome</keyword>
<keyword evidence="7" id="KW-0808">Transferase</keyword>
<dbReference type="PANTHER" id="PTHR13693:SF77">
    <property type="entry name" value="8-AMINO-7-OXONONANOATE SYNTHASE"/>
    <property type="match status" value="1"/>
</dbReference>
<dbReference type="InterPro" id="IPR015421">
    <property type="entry name" value="PyrdxlP-dep_Trfase_major"/>
</dbReference>
<evidence type="ECO:0000256" key="2">
    <source>
        <dbReference type="ARBA" id="ARBA00004389"/>
    </source>
</evidence>
<reference evidence="13" key="1">
    <citation type="journal article" date="2017" name="Nat. Commun.">
        <title>The asparagus genome sheds light on the origin and evolution of a young Y chromosome.</title>
        <authorList>
            <person name="Harkess A."/>
            <person name="Zhou J."/>
            <person name="Xu C."/>
            <person name="Bowers J.E."/>
            <person name="Van der Hulst R."/>
            <person name="Ayyampalayam S."/>
            <person name="Mercati F."/>
            <person name="Riccardi P."/>
            <person name="McKain M.R."/>
            <person name="Kakrana A."/>
            <person name="Tang H."/>
            <person name="Ray J."/>
            <person name="Groenendijk J."/>
            <person name="Arikit S."/>
            <person name="Mathioni S.M."/>
            <person name="Nakano M."/>
            <person name="Shan H."/>
            <person name="Telgmann-Rauber A."/>
            <person name="Kanno A."/>
            <person name="Yue Z."/>
            <person name="Chen H."/>
            <person name="Li W."/>
            <person name="Chen Y."/>
            <person name="Xu X."/>
            <person name="Zhang Y."/>
            <person name="Luo S."/>
            <person name="Chen H."/>
            <person name="Gao J."/>
            <person name="Mao Z."/>
            <person name="Pires J.C."/>
            <person name="Luo M."/>
            <person name="Kudrna D."/>
            <person name="Wing R.A."/>
            <person name="Meyers B.C."/>
            <person name="Yi K."/>
            <person name="Kong H."/>
            <person name="Lavrijsen P."/>
            <person name="Sunseri F."/>
            <person name="Falavigna A."/>
            <person name="Ye Y."/>
            <person name="Leebens-Mack J.H."/>
            <person name="Chen G."/>
        </authorList>
    </citation>
    <scope>NUCLEOTIDE SEQUENCE [LARGE SCALE GENOMIC DNA]</scope>
    <source>
        <strain evidence="13">cv. DH0086</strain>
    </source>
</reference>
<evidence type="ECO:0000256" key="6">
    <source>
        <dbReference type="ARBA" id="ARBA00013220"/>
    </source>
</evidence>
<evidence type="ECO:0000256" key="4">
    <source>
        <dbReference type="ARBA" id="ARBA00004991"/>
    </source>
</evidence>
<evidence type="ECO:0000256" key="1">
    <source>
        <dbReference type="ARBA" id="ARBA00001933"/>
    </source>
</evidence>
<name>A0A5P1E189_ASPOF</name>
<dbReference type="EC" id="2.3.1.50" evidence="6"/>
<evidence type="ECO:0000256" key="3">
    <source>
        <dbReference type="ARBA" id="ARBA00004760"/>
    </source>
</evidence>
<keyword evidence="9" id="KW-0746">Sphingolipid metabolism</keyword>
<keyword evidence="9" id="KW-0443">Lipid metabolism</keyword>
<proteinExistence type="inferred from homology"/>
<dbReference type="GO" id="GO:0004758">
    <property type="term" value="F:serine C-palmitoyltransferase activity"/>
    <property type="evidence" value="ECO:0007669"/>
    <property type="project" value="UniProtKB-EC"/>
</dbReference>
<accession>A0A5P1E189</accession>
<dbReference type="Pfam" id="PF00155">
    <property type="entry name" value="Aminotran_1_2"/>
    <property type="match status" value="1"/>
</dbReference>
<evidence type="ECO:0000256" key="5">
    <source>
        <dbReference type="ARBA" id="ARBA00010008"/>
    </source>
</evidence>
<dbReference type="GO" id="GO:0005789">
    <property type="term" value="C:endoplasmic reticulum membrane"/>
    <property type="evidence" value="ECO:0007669"/>
    <property type="project" value="UniProtKB-SubCell"/>
</dbReference>
<dbReference type="InterPro" id="IPR004839">
    <property type="entry name" value="Aminotransferase_I/II_large"/>
</dbReference>
<dbReference type="SUPFAM" id="SSF53383">
    <property type="entry name" value="PLP-dependent transferases"/>
    <property type="match status" value="1"/>
</dbReference>
<dbReference type="PANTHER" id="PTHR13693">
    <property type="entry name" value="CLASS II AMINOTRANSFERASE/8-AMINO-7-OXONONANOATE SYNTHASE"/>
    <property type="match status" value="1"/>
</dbReference>
<dbReference type="AlphaFoldDB" id="A0A5P1E189"/>
<evidence type="ECO:0000256" key="7">
    <source>
        <dbReference type="ARBA" id="ARBA00022679"/>
    </source>
</evidence>
<dbReference type="InterPro" id="IPR015422">
    <property type="entry name" value="PyrdxlP-dep_Trfase_small"/>
</dbReference>
<comment type="catalytic activity">
    <reaction evidence="10">
        <text>L-serine + hexadecanoyl-CoA + H(+) = 3-oxosphinganine + CO2 + CoA</text>
        <dbReference type="Rhea" id="RHEA:14761"/>
        <dbReference type="ChEBI" id="CHEBI:15378"/>
        <dbReference type="ChEBI" id="CHEBI:16526"/>
        <dbReference type="ChEBI" id="CHEBI:33384"/>
        <dbReference type="ChEBI" id="CHEBI:57287"/>
        <dbReference type="ChEBI" id="CHEBI:57379"/>
        <dbReference type="ChEBI" id="CHEBI:58299"/>
        <dbReference type="EC" id="2.3.1.50"/>
    </reaction>
</comment>
<dbReference type="Gene3D" id="3.40.640.10">
    <property type="entry name" value="Type I PLP-dependent aspartate aminotransferase-like (Major domain)"/>
    <property type="match status" value="1"/>
</dbReference>
<dbReference type="InterPro" id="IPR015424">
    <property type="entry name" value="PyrdxlP-dep_Trfase"/>
</dbReference>
<evidence type="ECO:0000313" key="12">
    <source>
        <dbReference type="EMBL" id="ONK56362.1"/>
    </source>
</evidence>
<organism evidence="12 13">
    <name type="scientific">Asparagus officinalis</name>
    <name type="common">Garden asparagus</name>
    <dbReference type="NCBI Taxonomy" id="4686"/>
    <lineage>
        <taxon>Eukaryota</taxon>
        <taxon>Viridiplantae</taxon>
        <taxon>Streptophyta</taxon>
        <taxon>Embryophyta</taxon>
        <taxon>Tracheophyta</taxon>
        <taxon>Spermatophyta</taxon>
        <taxon>Magnoliopsida</taxon>
        <taxon>Liliopsida</taxon>
        <taxon>Asparagales</taxon>
        <taxon>Asparagaceae</taxon>
        <taxon>Asparagoideae</taxon>
        <taxon>Asparagus</taxon>
    </lineage>
</organism>
<sequence length="128" mass="14059">MILFSGNDYLGLSTHPSVATAAAKAALEHGMGPRGSALICGYTNYHRLLEDALAELKKKEVNFRYMLKSGFHVTAIRPPTVPPNSCRLRITLSAAHTSDDIRRLVNALSQCIELPHIEEESCQIVSKL</sequence>
<dbReference type="Gene3D" id="3.90.1150.10">
    <property type="entry name" value="Aspartate Aminotransferase, domain 1"/>
    <property type="match status" value="2"/>
</dbReference>
<evidence type="ECO:0000259" key="11">
    <source>
        <dbReference type="Pfam" id="PF00155"/>
    </source>
</evidence>
<dbReference type="InterPro" id="IPR050087">
    <property type="entry name" value="AON_synthase_class-II"/>
</dbReference>
<protein>
    <recommendedName>
        <fullName evidence="6">serine C-palmitoyltransferase</fullName>
        <ecNumber evidence="6">2.3.1.50</ecNumber>
    </recommendedName>
</protein>
<comment type="pathway">
    <text evidence="4">Sphingolipid metabolism.</text>
</comment>
<comment type="cofactor">
    <cofactor evidence="1">
        <name>pyridoxal 5'-phosphate</name>
        <dbReference type="ChEBI" id="CHEBI:597326"/>
    </cofactor>
</comment>
<comment type="subcellular location">
    <subcellularLocation>
        <location evidence="2">Endoplasmic reticulum membrane</location>
        <topology evidence="2">Single-pass membrane protein</topology>
    </subcellularLocation>
</comment>
<evidence type="ECO:0000256" key="10">
    <source>
        <dbReference type="ARBA" id="ARBA00048528"/>
    </source>
</evidence>
<dbReference type="Gramene" id="ONK56362">
    <property type="protein sequence ID" value="ONK56362"/>
    <property type="gene ID" value="A4U43_C10F7640"/>
</dbReference>